<keyword evidence="3" id="KW-1185">Reference proteome</keyword>
<feature type="signal peptide" evidence="1">
    <location>
        <begin position="1"/>
        <end position="19"/>
    </location>
</feature>
<dbReference type="Pfam" id="PF19671">
    <property type="entry name" value="DUF6174"/>
    <property type="match status" value="1"/>
</dbReference>
<keyword evidence="1" id="KW-0732">Signal</keyword>
<evidence type="ECO:0000313" key="3">
    <source>
        <dbReference type="Proteomes" id="UP000619479"/>
    </source>
</evidence>
<proteinExistence type="predicted"/>
<evidence type="ECO:0000313" key="2">
    <source>
        <dbReference type="EMBL" id="GID69110.1"/>
    </source>
</evidence>
<dbReference type="AlphaFoldDB" id="A0A919M485"/>
<dbReference type="RefSeq" id="WP_203750831.1">
    <property type="nucleotide sequence ID" value="NZ_BAAAUC010000109.1"/>
</dbReference>
<reference evidence="2" key="1">
    <citation type="submission" date="2021-01" db="EMBL/GenBank/DDBJ databases">
        <title>Whole genome shotgun sequence of Actinoplanes cyaneus NBRC 14990.</title>
        <authorList>
            <person name="Komaki H."/>
            <person name="Tamura T."/>
        </authorList>
    </citation>
    <scope>NUCLEOTIDE SEQUENCE</scope>
    <source>
        <strain evidence="2">NBRC 14990</strain>
    </source>
</reference>
<organism evidence="2 3">
    <name type="scientific">Actinoplanes cyaneus</name>
    <dbReference type="NCBI Taxonomy" id="52696"/>
    <lineage>
        <taxon>Bacteria</taxon>
        <taxon>Bacillati</taxon>
        <taxon>Actinomycetota</taxon>
        <taxon>Actinomycetes</taxon>
        <taxon>Micromonosporales</taxon>
        <taxon>Micromonosporaceae</taxon>
        <taxon>Actinoplanes</taxon>
    </lineage>
</organism>
<protein>
    <recommendedName>
        <fullName evidence="4">Lipoprotein</fullName>
    </recommendedName>
</protein>
<name>A0A919M485_9ACTN</name>
<dbReference type="InterPro" id="IPR046172">
    <property type="entry name" value="DUF6174"/>
</dbReference>
<accession>A0A919M485</accession>
<comment type="caution">
    <text evidence="2">The sequence shown here is derived from an EMBL/GenBank/DDBJ whole genome shotgun (WGS) entry which is preliminary data.</text>
</comment>
<dbReference type="Proteomes" id="UP000619479">
    <property type="component" value="Unassembled WGS sequence"/>
</dbReference>
<dbReference type="PROSITE" id="PS51257">
    <property type="entry name" value="PROKAR_LIPOPROTEIN"/>
    <property type="match status" value="1"/>
</dbReference>
<evidence type="ECO:0000256" key="1">
    <source>
        <dbReference type="SAM" id="SignalP"/>
    </source>
</evidence>
<gene>
    <name evidence="2" type="ORF">Acy02nite_69910</name>
</gene>
<evidence type="ECO:0008006" key="4">
    <source>
        <dbReference type="Google" id="ProtNLM"/>
    </source>
</evidence>
<feature type="chain" id="PRO_5037892941" description="Lipoprotein" evidence="1">
    <location>
        <begin position="20"/>
        <end position="151"/>
    </location>
</feature>
<sequence>MIDLRGRRAALLTVIPALALSACGGGSSGTAGKSADAIRAAGAKLPSDYSYVLTSGCARQSLRGTHEIVVVQGRVTSVTPVDVSAAVDYPTVTALLDSALGAGAEADVEFGTDAAGLPARLSIDPDRNTSDDEQCYVFSGITPVPGQRSPG</sequence>
<dbReference type="EMBL" id="BOMH01000058">
    <property type="protein sequence ID" value="GID69110.1"/>
    <property type="molecule type" value="Genomic_DNA"/>
</dbReference>